<dbReference type="SUPFAM" id="SSF53474">
    <property type="entry name" value="alpha/beta-Hydrolases"/>
    <property type="match status" value="1"/>
</dbReference>
<proteinExistence type="predicted"/>
<dbReference type="Pfam" id="PF04083">
    <property type="entry name" value="Abhydro_lipase"/>
    <property type="match status" value="1"/>
</dbReference>
<dbReference type="GO" id="GO:0006629">
    <property type="term" value="P:lipid metabolic process"/>
    <property type="evidence" value="ECO:0007669"/>
    <property type="project" value="InterPro"/>
</dbReference>
<dbReference type="Gene3D" id="3.40.50.1820">
    <property type="entry name" value="alpha/beta hydrolase"/>
    <property type="match status" value="1"/>
</dbReference>
<protein>
    <submittedName>
        <fullName evidence="2">Putative lipase</fullName>
    </submittedName>
</protein>
<evidence type="ECO:0000259" key="1">
    <source>
        <dbReference type="Pfam" id="PF04083"/>
    </source>
</evidence>
<name>A7Y484_OXYTR</name>
<dbReference type="PANTHER" id="PTHR11005">
    <property type="entry name" value="LYSOSOMAL ACID LIPASE-RELATED"/>
    <property type="match status" value="1"/>
</dbReference>
<evidence type="ECO:0000313" key="2">
    <source>
        <dbReference type="EMBL" id="ABU80573.1"/>
    </source>
</evidence>
<dbReference type="InterPro" id="IPR029058">
    <property type="entry name" value="AB_hydrolase_fold"/>
</dbReference>
<dbReference type="InterPro" id="IPR006693">
    <property type="entry name" value="AB_hydrolase_lipase"/>
</dbReference>
<reference evidence="2" key="1">
    <citation type="journal article" date="2008" name="Eur. J. Protist.">
        <title>Differentially expressed genes during the encystment-excystment cycle of the ciliate Sterkiella histriomuscorum.</title>
        <authorList>
            <person name="Grisvard J."/>
            <person name="Lemullois M."/>
            <person name="Morin L."/>
            <person name="Baroin-Tourancheau A."/>
        </authorList>
    </citation>
    <scope>NUCLEOTIDE SEQUENCE</scope>
    <source>
        <strain evidence="2">BA</strain>
    </source>
</reference>
<dbReference type="ESTHER" id="oxytr-a7y484">
    <property type="family name" value="Acidic_Lipase"/>
</dbReference>
<dbReference type="EMBL" id="EU119285">
    <property type="protein sequence ID" value="ABU80573.1"/>
    <property type="molecule type" value="Genomic_DNA"/>
</dbReference>
<sequence length="415" mass="48767">MYLIYDDTVHEELYMDIFQICERYGFQVNRFEVTTEDGYILSLYRLQKHNRDFDHLSTPKLDHEKFDEMEIDGNGNLIPNQKQINQTIGKPVLFIHGNNQAVEDWLLNGINSPAIILGNEGYDVWLAQNRGGRTSRKHKWLQHETNSSDSKKYWDFSWQEMGDYDLPAFIEQIKKENKVHKKIAYIGLSQGVGQGFYAFSGGCKANETRQQYYRDNISIMISLASTVKFYNTDSYFLRTLNYLQSKFSHYISEKMLSDEPRFSNWFCHKFSKICEFKFYIACDGALGLYDYNAFRLFGSKPEAGTSIRSVYHPMQLTTVDRWQCFDFGEQINLDVYQSETVPEIQIHQIKDIPIAIFQGKYDKFTGAKDIEWLKNSLNHTIVFYKEYELGHATFQIAKDMSYFKYDVVSVLKQYL</sequence>
<organism evidence="2">
    <name type="scientific">Oxytricha trifallax</name>
    <name type="common">Sterkiella histriomuscorum</name>
    <dbReference type="NCBI Taxonomy" id="94289"/>
    <lineage>
        <taxon>Eukaryota</taxon>
        <taxon>Sar</taxon>
        <taxon>Alveolata</taxon>
        <taxon>Ciliophora</taxon>
        <taxon>Intramacronucleata</taxon>
        <taxon>Spirotrichea</taxon>
        <taxon>Stichotrichia</taxon>
        <taxon>Sporadotrichida</taxon>
        <taxon>Oxytrichidae</taxon>
        <taxon>Stylonychinae</taxon>
        <taxon>Sterkiella</taxon>
    </lineage>
</organism>
<accession>A7Y484</accession>
<dbReference type="AlphaFoldDB" id="A7Y484"/>
<feature type="domain" description="Partial AB-hydrolase lipase" evidence="1">
    <location>
        <begin position="19"/>
        <end position="109"/>
    </location>
</feature>